<comment type="caution">
    <text evidence="2">The sequence shown here is derived from an EMBL/GenBank/DDBJ whole genome shotgun (WGS) entry which is preliminary data.</text>
</comment>
<protein>
    <submittedName>
        <fullName evidence="2">Uncharacterized protein</fullName>
    </submittedName>
</protein>
<dbReference type="AlphaFoldDB" id="A0A4R6UPD3"/>
<keyword evidence="3" id="KW-1185">Reference proteome</keyword>
<feature type="signal peptide" evidence="1">
    <location>
        <begin position="1"/>
        <end position="24"/>
    </location>
</feature>
<keyword evidence="1" id="KW-0732">Signal</keyword>
<gene>
    <name evidence="2" type="ORF">EV696_10826</name>
</gene>
<reference evidence="2 3" key="1">
    <citation type="submission" date="2019-03" db="EMBL/GenBank/DDBJ databases">
        <title>Genomic Encyclopedia of Type Strains, Phase IV (KMG-IV): sequencing the most valuable type-strain genomes for metagenomic binning, comparative biology and taxonomic classification.</title>
        <authorList>
            <person name="Goeker M."/>
        </authorList>
    </citation>
    <scope>NUCLEOTIDE SEQUENCE [LARGE SCALE GENOMIC DNA]</scope>
    <source>
        <strain evidence="2 3">DSM 103792</strain>
    </source>
</reference>
<dbReference type="RefSeq" id="WP_133590465.1">
    <property type="nucleotide sequence ID" value="NZ_CP037953.1"/>
</dbReference>
<accession>A0A4R6UPD3</accession>
<name>A0A4R6UPD3_9GAMM</name>
<evidence type="ECO:0000256" key="1">
    <source>
        <dbReference type="SAM" id="SignalP"/>
    </source>
</evidence>
<evidence type="ECO:0000313" key="3">
    <source>
        <dbReference type="Proteomes" id="UP000295375"/>
    </source>
</evidence>
<dbReference type="EMBL" id="SNYM01000008">
    <property type="protein sequence ID" value="TDQ48046.1"/>
    <property type="molecule type" value="Genomic_DNA"/>
</dbReference>
<dbReference type="Proteomes" id="UP000295375">
    <property type="component" value="Unassembled WGS sequence"/>
</dbReference>
<proteinExistence type="predicted"/>
<organism evidence="2 3">
    <name type="scientific">Permianibacter aggregans</name>
    <dbReference type="NCBI Taxonomy" id="1510150"/>
    <lineage>
        <taxon>Bacteria</taxon>
        <taxon>Pseudomonadati</taxon>
        <taxon>Pseudomonadota</taxon>
        <taxon>Gammaproteobacteria</taxon>
        <taxon>Pseudomonadales</taxon>
        <taxon>Pseudomonadaceae</taxon>
        <taxon>Permianibacter</taxon>
    </lineage>
</organism>
<evidence type="ECO:0000313" key="2">
    <source>
        <dbReference type="EMBL" id="TDQ48046.1"/>
    </source>
</evidence>
<sequence>MTLMRNILIGLSLTFSLSSSTAFAFDSIYGLRSDTSPQSVTRLDTEALLALGIKPVVEKALIFTTTPTPAWVEGPIFQQQEAHNDDWYFTNVSTISSAVFAVPTETAGISPGEVQQAQLVEEVSSPKAVTRNYLFNKQLISVIYQLQSNCNDETIPYPVQATLTIKVNDSTVIERIGYHDDINPTLDTETQEYIGCERFLETNRNRMAFAQLAFLGDLNGDEYVDTIISVSEKFSYEQLIGLGVNTNGRLDFQVLEADSYAPR</sequence>
<feature type="chain" id="PRO_5020248669" evidence="1">
    <location>
        <begin position="25"/>
        <end position="263"/>
    </location>
</feature>